<reference evidence="2 4" key="1">
    <citation type="journal article" date="2013" name="Curr. Biol.">
        <title>Shared signatures of parasitism and phylogenomics unite Cryptomycota and microsporidia.</title>
        <authorList>
            <person name="James T.Y."/>
            <person name="Pelin A."/>
            <person name="Bonen L."/>
            <person name="Ahrendt S."/>
            <person name="Sain D."/>
            <person name="Corradi N."/>
            <person name="Stajich J.E."/>
        </authorList>
    </citation>
    <scope>NUCLEOTIDE SEQUENCE [LARGE SCALE GENOMIC DNA]</scope>
    <source>
        <strain evidence="2">CSF55</strain>
        <strain evidence="2">CSF55</strain>
    </source>
</reference>
<accession>A0A075AWI9</accession>
<name>A0A075AWI9_ROZAC</name>
<organism evidence="2 4">
    <name type="scientific">Rozella allomycis (strain CSF55)</name>
    <dbReference type="NCBI Taxonomy" id="988480"/>
    <lineage>
        <taxon>Eukaryota</taxon>
        <taxon>Fungi</taxon>
        <taxon>Fungi incertae sedis</taxon>
        <taxon>Cryptomycota</taxon>
        <taxon>Cryptomycota incertae sedis</taxon>
        <taxon>Rozella</taxon>
    </lineage>
</organism>
<reference evidence="5" key="2">
    <citation type="journal article" date="2018" name="Nat. Microbiol.">
        <title>Leveraging single-cell genomics to expand the fungal tree of life.</title>
        <authorList>
            <person name="Ahrendt S.R."/>
            <person name="Quandt C.A."/>
            <person name="Ciobanu D."/>
            <person name="Clum A."/>
            <person name="Salamov A."/>
            <person name="Andreopoulos B."/>
            <person name="Cheng J.F."/>
            <person name="Woyke T."/>
            <person name="Pelin A."/>
            <person name="Henrissat B."/>
            <person name="Reynolds N.K."/>
            <person name="Benny G.L."/>
            <person name="Smith M.E."/>
            <person name="James T.Y."/>
            <person name="Grigoriev I.V."/>
        </authorList>
    </citation>
    <scope>NUCLEOTIDE SEQUENCE [LARGE SCALE GENOMIC DNA]</scope>
    <source>
        <strain evidence="5">CSF55</strain>
    </source>
</reference>
<dbReference type="Proteomes" id="UP000281549">
    <property type="component" value="Unassembled WGS sequence"/>
</dbReference>
<feature type="transmembrane region" description="Helical" evidence="1">
    <location>
        <begin position="42"/>
        <end position="61"/>
    </location>
</feature>
<sequence>MEKSYKKLDHFRLPYTLRVYLLSLQIFSIVSQKTIEYGRRKLLVTGLSTVASISMFCYPQSGSIH</sequence>
<keyword evidence="1" id="KW-0472">Membrane</keyword>
<protein>
    <submittedName>
        <fullName evidence="2">Uncharacterized protein</fullName>
    </submittedName>
</protein>
<keyword evidence="4" id="KW-1185">Reference proteome</keyword>
<evidence type="ECO:0000313" key="5">
    <source>
        <dbReference type="Proteomes" id="UP000281549"/>
    </source>
</evidence>
<dbReference type="EMBL" id="KE560926">
    <property type="protein sequence ID" value="EPZ34685.1"/>
    <property type="molecule type" value="Genomic_DNA"/>
</dbReference>
<proteinExistence type="predicted"/>
<dbReference type="EMBL" id="ML004950">
    <property type="protein sequence ID" value="RKP21488.1"/>
    <property type="molecule type" value="Genomic_DNA"/>
</dbReference>
<dbReference type="HOGENOM" id="CLU_2850975_0_0_1"/>
<evidence type="ECO:0000313" key="4">
    <source>
        <dbReference type="Proteomes" id="UP000030755"/>
    </source>
</evidence>
<keyword evidence="1" id="KW-0812">Transmembrane</keyword>
<evidence type="ECO:0000313" key="3">
    <source>
        <dbReference type="EMBL" id="RKP21488.1"/>
    </source>
</evidence>
<reference evidence="3" key="3">
    <citation type="submission" date="2018-08" db="EMBL/GenBank/DDBJ databases">
        <title>Leveraging single-cell genomics to expand the Fungal Tree of Life.</title>
        <authorList>
            <consortium name="DOE Joint Genome Institute"/>
            <person name="Ahrendt S.R."/>
            <person name="Quandt C.A."/>
            <person name="Ciobanu D."/>
            <person name="Clum A."/>
            <person name="Salamov A."/>
            <person name="Andreopoulos B."/>
            <person name="Cheng J.-F."/>
            <person name="Woyke T."/>
            <person name="Pelin A."/>
            <person name="Henrissat B."/>
            <person name="Reynolds N."/>
            <person name="Benny G.L."/>
            <person name="Smith M.E."/>
            <person name="James T.Y."/>
            <person name="Grigoriev I.V."/>
        </authorList>
    </citation>
    <scope>NUCLEOTIDE SEQUENCE</scope>
    <source>
        <strain evidence="3">CSF55</strain>
    </source>
</reference>
<evidence type="ECO:0000313" key="2">
    <source>
        <dbReference type="EMBL" id="EPZ34685.1"/>
    </source>
</evidence>
<dbReference type="AlphaFoldDB" id="A0A075AWI9"/>
<keyword evidence="1" id="KW-1133">Transmembrane helix</keyword>
<gene>
    <name evidence="2" type="ORF">O9G_002749</name>
    <name evidence="3" type="ORF">ROZALSC1DRAFT_27104</name>
</gene>
<dbReference type="Proteomes" id="UP000030755">
    <property type="component" value="Unassembled WGS sequence"/>
</dbReference>
<evidence type="ECO:0000256" key="1">
    <source>
        <dbReference type="SAM" id="Phobius"/>
    </source>
</evidence>